<keyword evidence="18" id="KW-1185">Reference proteome</keyword>
<dbReference type="PROSITE" id="PS51820">
    <property type="entry name" value="PA14"/>
    <property type="match status" value="1"/>
</dbReference>
<proteinExistence type="inferred from homology"/>
<dbReference type="Pfam" id="PF07690">
    <property type="entry name" value="MFS_1"/>
    <property type="match status" value="1"/>
</dbReference>
<evidence type="ECO:0000256" key="3">
    <source>
        <dbReference type="ARBA" id="ARBA00004987"/>
    </source>
</evidence>
<comment type="similarity">
    <text evidence="4 14">Belongs to the glycosyl hydrolase 3 family.</text>
</comment>
<feature type="transmembrane region" description="Helical" evidence="15">
    <location>
        <begin position="350"/>
        <end position="368"/>
    </location>
</feature>
<dbReference type="PANTHER" id="PTHR42715">
    <property type="entry name" value="BETA-GLUCOSIDASE"/>
    <property type="match status" value="1"/>
</dbReference>
<keyword evidence="7 14" id="KW-0378">Hydrolase</keyword>
<dbReference type="SMART" id="SM01217">
    <property type="entry name" value="Fn3_like"/>
    <property type="match status" value="1"/>
</dbReference>
<dbReference type="GO" id="GO:0022857">
    <property type="term" value="F:transmembrane transporter activity"/>
    <property type="evidence" value="ECO:0007669"/>
    <property type="project" value="InterPro"/>
</dbReference>
<dbReference type="Proteomes" id="UP000532311">
    <property type="component" value="Unassembled WGS sequence"/>
</dbReference>
<keyword evidence="13 14" id="KW-0624">Polysaccharide degradation</keyword>
<dbReference type="InterPro" id="IPR002772">
    <property type="entry name" value="Glyco_hydro_3_C"/>
</dbReference>
<dbReference type="FunFam" id="1.20.1250.20:FF:000013">
    <property type="entry name" value="MFS general substrate transporter"/>
    <property type="match status" value="1"/>
</dbReference>
<evidence type="ECO:0000256" key="11">
    <source>
        <dbReference type="ARBA" id="ARBA00023277"/>
    </source>
</evidence>
<evidence type="ECO:0000256" key="10">
    <source>
        <dbReference type="ARBA" id="ARBA00023180"/>
    </source>
</evidence>
<feature type="transmembrane region" description="Helical" evidence="15">
    <location>
        <begin position="48"/>
        <end position="65"/>
    </location>
</feature>
<dbReference type="EMBL" id="JAAQPF010000141">
    <property type="protein sequence ID" value="KAF5713945.1"/>
    <property type="molecule type" value="Genomic_DNA"/>
</dbReference>
<name>A0A8H5YJW7_9HYPO</name>
<evidence type="ECO:0000256" key="6">
    <source>
        <dbReference type="ARBA" id="ARBA00022692"/>
    </source>
</evidence>
<feature type="transmembrane region" description="Helical" evidence="15">
    <location>
        <begin position="174"/>
        <end position="195"/>
    </location>
</feature>
<accession>A0A8H5YJW7</accession>
<feature type="transmembrane region" description="Helical" evidence="15">
    <location>
        <begin position="113"/>
        <end position="133"/>
    </location>
</feature>
<feature type="domain" description="PA14" evidence="16">
    <location>
        <begin position="900"/>
        <end position="1060"/>
    </location>
</feature>
<dbReference type="GO" id="GO:0016020">
    <property type="term" value="C:membrane"/>
    <property type="evidence" value="ECO:0007669"/>
    <property type="project" value="UniProtKB-SubCell"/>
</dbReference>
<evidence type="ECO:0000256" key="9">
    <source>
        <dbReference type="ARBA" id="ARBA00023136"/>
    </source>
</evidence>
<dbReference type="SUPFAM" id="SSF103473">
    <property type="entry name" value="MFS general substrate transporter"/>
    <property type="match status" value="1"/>
</dbReference>
<keyword evidence="8 15" id="KW-1133">Transmembrane helix</keyword>
<feature type="transmembrane region" description="Helical" evidence="15">
    <location>
        <begin position="315"/>
        <end position="338"/>
    </location>
</feature>
<keyword evidence="12 14" id="KW-0326">Glycosidase</keyword>
<evidence type="ECO:0000256" key="2">
    <source>
        <dbReference type="ARBA" id="ARBA00004141"/>
    </source>
</evidence>
<sequence length="1351" mass="147861">MTEQKQDLSLSSEHVDEMPVKAEEAVSNGLGMTNEQYDTNEKSLVRKLDFTLLPMVWLLYFFNYLDRNNIAQARLSTFEQDLGLKGNQFNVAFEAQRPTDISNMLLTRTRPSMYIPAWTALWSIVSAATAGAGTYTHLIVIRFFLGIAEAPFFPGAMFLLSCWYPRKELALRTAILYSGVLLATAFSGLIAAGVLSGLEGARGMAGWQWLFIIEGAGSFMAAIIAFFVLPDFPGQKTGAMKWLLSDDEQKVAVERINRDRVSLPDADHGVFAGLMMAVKDLRTWVFVIMLTANHSAYGFNSFFPTIVKGFKLGNTTLTLILTAPPYLIATATAFATAWSSDRRKNRGYHIAIPQAVACIGFIISVATLNNAARYAAAFLYICGCFSSNAMVFSWASSTLNQTPEKRACATAIINLLSQLGNIWSPYFFPASDGPRYIKANLLMMAFSALSVATCVFMRFSLQKANKKLLLHDRLSFGERTRGTVHCSAPPDIRGQQIHESANPQPIDVESTLASLTLAEKISLLSGSDFWHSKAIPSHGISSVKCTDGPNGARGGRFFNPVPALCIPCGTGLGATWNPDLLYSAGQLLSRECDAKGAHVWLGPTVNLVRGPLNGRGFESFSEDPHLSGALATAIIRGVQSRGTAAALKHFVANDQETAKMSTDICMSERALREVYLKPFQMAVRDAKPKIVMSSYNKVNGVHVSESTKLLKDILRSEWGFDGLVMSDWYGTYGCTDALNAGVDIEMPGPSRHRAEKALVAVVSGKVSRKTIDERATKVLELANSTASARVSTKESTRDSPEDRALNRQLATESIVLLKNSDNILPIDPADCDDVAIIGPNAKLAAACGGGSANLRPYYTSSVFQGISDQLPSNAKVHFEPGVFGHVLLPYFTGDHVTNESGKPGASISFFNEPESAWQTREPFDHHSIPDTTYQLMDYDHPEKAEKFYMSMTAYYKPDIDGTYEFGLASYGVSRLYIEEHLVIDNATSQTHAGMFFGHGSREERGIYEMKAGQTYRLRVEAGSASTSITTGGSFIPIPGGACRLGGRLKLDPEEGIRRAVTAAEKCKHTFVIVGLNADLEKEGKDRESMSLPPHVDDLVSAVLEVQPNTIVVTQAGNPIEMPWRHKAKVILHSWYGGNEAGNAVADNIFGRANPSGKLPIIFPSKLQDGPTFLSFGSDNGRIYYSEDVFIGHRWFDARGIEPAFEFGQVNSMSFSKLPLTVSSHGLSYTTFSTSNIRVADDGVRVEVKNTGKIAGAEVVMLYVSYDAIKSGQKSRFHRPVRTLVGFQKVFLEPSHEATAFMPLDKYRTAVWDVTANSWFCESGTYTASARSSSGNLEVSFKVEKDMYWNGA</sequence>
<dbReference type="Pfam" id="PF01915">
    <property type="entry name" value="Glyco_hydro_3_C"/>
    <property type="match status" value="1"/>
</dbReference>
<evidence type="ECO:0000313" key="17">
    <source>
        <dbReference type="EMBL" id="KAF5713945.1"/>
    </source>
</evidence>
<dbReference type="InterPro" id="IPR011701">
    <property type="entry name" value="MFS"/>
</dbReference>
<evidence type="ECO:0000256" key="14">
    <source>
        <dbReference type="RuleBase" id="RU361161"/>
    </source>
</evidence>
<dbReference type="InterPro" id="IPR011658">
    <property type="entry name" value="PA14_dom"/>
</dbReference>
<dbReference type="PRINTS" id="PR00133">
    <property type="entry name" value="GLHYDRLASE3"/>
</dbReference>
<dbReference type="GO" id="GO:0030245">
    <property type="term" value="P:cellulose catabolic process"/>
    <property type="evidence" value="ECO:0007669"/>
    <property type="project" value="UniProtKB-UniPathway"/>
</dbReference>
<dbReference type="SMART" id="SM00758">
    <property type="entry name" value="PA14"/>
    <property type="match status" value="1"/>
</dbReference>
<feature type="transmembrane region" description="Helical" evidence="15">
    <location>
        <begin position="440"/>
        <end position="461"/>
    </location>
</feature>
<evidence type="ECO:0000256" key="7">
    <source>
        <dbReference type="ARBA" id="ARBA00022801"/>
    </source>
</evidence>
<feature type="transmembrane region" description="Helical" evidence="15">
    <location>
        <begin position="374"/>
        <end position="395"/>
    </location>
</feature>
<keyword evidence="11 14" id="KW-0119">Carbohydrate metabolism</keyword>
<keyword evidence="5" id="KW-0813">Transport</keyword>
<dbReference type="Gene3D" id="3.40.50.1700">
    <property type="entry name" value="Glycoside hydrolase family 3 C-terminal domain"/>
    <property type="match status" value="1"/>
</dbReference>
<keyword evidence="9 15" id="KW-0472">Membrane</keyword>
<dbReference type="InterPro" id="IPR036962">
    <property type="entry name" value="Glyco_hydro_3_N_sf"/>
</dbReference>
<evidence type="ECO:0000256" key="13">
    <source>
        <dbReference type="ARBA" id="ARBA00023326"/>
    </source>
</evidence>
<evidence type="ECO:0000256" key="8">
    <source>
        <dbReference type="ARBA" id="ARBA00022989"/>
    </source>
</evidence>
<organism evidence="17 18">
    <name type="scientific">Fusarium globosum</name>
    <dbReference type="NCBI Taxonomy" id="78864"/>
    <lineage>
        <taxon>Eukaryota</taxon>
        <taxon>Fungi</taxon>
        <taxon>Dikarya</taxon>
        <taxon>Ascomycota</taxon>
        <taxon>Pezizomycotina</taxon>
        <taxon>Sordariomycetes</taxon>
        <taxon>Hypocreomycetidae</taxon>
        <taxon>Hypocreales</taxon>
        <taxon>Nectriaceae</taxon>
        <taxon>Fusarium</taxon>
        <taxon>Fusarium fujikuroi species complex</taxon>
    </lineage>
</organism>
<protein>
    <recommendedName>
        <fullName evidence="14">beta-glucosidase</fullName>
        <ecNumber evidence="14">3.2.1.21</ecNumber>
    </recommendedName>
</protein>
<evidence type="ECO:0000256" key="15">
    <source>
        <dbReference type="SAM" id="Phobius"/>
    </source>
</evidence>
<keyword evidence="6 15" id="KW-0812">Transmembrane</keyword>
<dbReference type="InterPro" id="IPR037524">
    <property type="entry name" value="PA14/GLEYA"/>
</dbReference>
<dbReference type="Gene3D" id="3.20.20.300">
    <property type="entry name" value="Glycoside hydrolase, family 3, N-terminal domain"/>
    <property type="match status" value="1"/>
</dbReference>
<dbReference type="FunFam" id="1.20.1250.20:FF:000057">
    <property type="entry name" value="MFS general substrate transporter"/>
    <property type="match status" value="1"/>
</dbReference>
<reference evidence="17 18" key="1">
    <citation type="submission" date="2020-05" db="EMBL/GenBank/DDBJ databases">
        <title>Identification and distribution of gene clusters putatively required for synthesis of sphingolipid metabolism inhibitors in phylogenetically diverse species of the filamentous fungus Fusarium.</title>
        <authorList>
            <person name="Kim H.-S."/>
            <person name="Busman M."/>
            <person name="Brown D.W."/>
            <person name="Divon H."/>
            <person name="Uhlig S."/>
            <person name="Proctor R.H."/>
        </authorList>
    </citation>
    <scope>NUCLEOTIDE SEQUENCE [LARGE SCALE GENOMIC DNA]</scope>
    <source>
        <strain evidence="17 18">NRRL 26131</strain>
    </source>
</reference>
<dbReference type="InterPro" id="IPR001764">
    <property type="entry name" value="Glyco_hydro_3_N"/>
</dbReference>
<dbReference type="InterPro" id="IPR019800">
    <property type="entry name" value="Glyco_hydro_3_AS"/>
</dbReference>
<dbReference type="GO" id="GO:0008422">
    <property type="term" value="F:beta-glucosidase activity"/>
    <property type="evidence" value="ECO:0007669"/>
    <property type="project" value="UniProtKB-EC"/>
</dbReference>
<evidence type="ECO:0000256" key="12">
    <source>
        <dbReference type="ARBA" id="ARBA00023295"/>
    </source>
</evidence>
<dbReference type="SUPFAM" id="SSF51445">
    <property type="entry name" value="(Trans)glycosidases"/>
    <property type="match status" value="1"/>
</dbReference>
<dbReference type="InterPro" id="IPR026891">
    <property type="entry name" value="Fn3-like"/>
</dbReference>
<comment type="caution">
    <text evidence="17">The sequence shown here is derived from an EMBL/GenBank/DDBJ whole genome shotgun (WGS) entry which is preliminary data.</text>
</comment>
<dbReference type="InterPro" id="IPR036881">
    <property type="entry name" value="Glyco_hydro_3_C_sf"/>
</dbReference>
<evidence type="ECO:0000259" key="16">
    <source>
        <dbReference type="PROSITE" id="PS51820"/>
    </source>
</evidence>
<evidence type="ECO:0000313" key="18">
    <source>
        <dbReference type="Proteomes" id="UP000532311"/>
    </source>
</evidence>
<feature type="transmembrane region" description="Helical" evidence="15">
    <location>
        <begin position="207"/>
        <end position="229"/>
    </location>
</feature>
<dbReference type="EC" id="3.2.1.21" evidence="14"/>
<evidence type="ECO:0000256" key="1">
    <source>
        <dbReference type="ARBA" id="ARBA00000448"/>
    </source>
</evidence>
<dbReference type="InterPro" id="IPR050288">
    <property type="entry name" value="Cellulose_deg_GH3"/>
</dbReference>
<dbReference type="InterPro" id="IPR017853">
    <property type="entry name" value="GH"/>
</dbReference>
<dbReference type="InterPro" id="IPR013783">
    <property type="entry name" value="Ig-like_fold"/>
</dbReference>
<dbReference type="SUPFAM" id="SSF52279">
    <property type="entry name" value="Beta-D-glucan exohydrolase, C-terminal domain"/>
    <property type="match status" value="1"/>
</dbReference>
<evidence type="ECO:0000256" key="5">
    <source>
        <dbReference type="ARBA" id="ARBA00022448"/>
    </source>
</evidence>
<dbReference type="Gene3D" id="2.60.120.260">
    <property type="entry name" value="Galactose-binding domain-like"/>
    <property type="match status" value="1"/>
</dbReference>
<feature type="transmembrane region" description="Helical" evidence="15">
    <location>
        <begin position="139"/>
        <end position="162"/>
    </location>
</feature>
<dbReference type="Gene3D" id="2.60.40.10">
    <property type="entry name" value="Immunoglobulins"/>
    <property type="match status" value="1"/>
</dbReference>
<feature type="transmembrane region" description="Helical" evidence="15">
    <location>
        <begin position="284"/>
        <end position="303"/>
    </location>
</feature>
<evidence type="ECO:0000256" key="4">
    <source>
        <dbReference type="ARBA" id="ARBA00005336"/>
    </source>
</evidence>
<dbReference type="PROSITE" id="PS00775">
    <property type="entry name" value="GLYCOSYL_HYDROL_F3"/>
    <property type="match status" value="1"/>
</dbReference>
<dbReference type="Pfam" id="PF07691">
    <property type="entry name" value="PA14"/>
    <property type="match status" value="1"/>
</dbReference>
<keyword evidence="10" id="KW-0325">Glycoprotein</keyword>
<comment type="pathway">
    <text evidence="3 14">Glycan metabolism; cellulose degradation.</text>
</comment>
<dbReference type="InterPro" id="IPR036259">
    <property type="entry name" value="MFS_trans_sf"/>
</dbReference>
<comment type="catalytic activity">
    <reaction evidence="1 14">
        <text>Hydrolysis of terminal, non-reducing beta-D-glucosyl residues with release of beta-D-glucose.</text>
        <dbReference type="EC" id="3.2.1.21"/>
    </reaction>
</comment>
<dbReference type="SUPFAM" id="SSF56988">
    <property type="entry name" value="Anthrax protective antigen"/>
    <property type="match status" value="1"/>
</dbReference>
<dbReference type="Gene3D" id="1.20.1250.20">
    <property type="entry name" value="MFS general substrate transporter like domains"/>
    <property type="match status" value="2"/>
</dbReference>
<dbReference type="Pfam" id="PF14310">
    <property type="entry name" value="Fn3-like"/>
    <property type="match status" value="1"/>
</dbReference>
<comment type="subcellular location">
    <subcellularLocation>
        <location evidence="2">Membrane</location>
        <topology evidence="2">Multi-pass membrane protein</topology>
    </subcellularLocation>
</comment>
<gene>
    <name evidence="17" type="ORF">FGLOB1_3745</name>
</gene>
<dbReference type="PANTHER" id="PTHR42715:SF27">
    <property type="entry name" value="BETA-GLUCOSIDASE-RELATED"/>
    <property type="match status" value="1"/>
</dbReference>
<dbReference type="UniPathway" id="UPA00696"/>
<dbReference type="Pfam" id="PF00933">
    <property type="entry name" value="Glyco_hydro_3"/>
    <property type="match status" value="1"/>
</dbReference>